<reference evidence="1 2" key="1">
    <citation type="journal article" date="2016" name="Nat. Commun.">
        <title>Thousands of microbial genomes shed light on interconnected biogeochemical processes in an aquifer system.</title>
        <authorList>
            <person name="Anantharaman K."/>
            <person name="Brown C.T."/>
            <person name="Hug L.A."/>
            <person name="Sharon I."/>
            <person name="Castelle C.J."/>
            <person name="Probst A.J."/>
            <person name="Thomas B.C."/>
            <person name="Singh A."/>
            <person name="Wilkins M.J."/>
            <person name="Karaoz U."/>
            <person name="Brodie E.L."/>
            <person name="Williams K.H."/>
            <person name="Hubbard S.S."/>
            <person name="Banfield J.F."/>
        </authorList>
    </citation>
    <scope>NUCLEOTIDE SEQUENCE [LARGE SCALE GENOMIC DNA]</scope>
</reference>
<proteinExistence type="predicted"/>
<sequence length="174" mass="18929">MELLVVSGILVLITSILLFNNARFGGVVLLENLAYDVALSIRQAQVYGISVSRFGTKAFDVGYGIHFETGGQPSVYVLFADTTVNGLYDVGETVLSTTVEKGFFVSDLCTSIGLVNEVCGRISLDVLFKRPEPAAYIRANRETTLYERGRIQLSSPRGDIKNVIVEVSGQISVQ</sequence>
<gene>
    <name evidence="1" type="ORF">A3A34_00055</name>
</gene>
<dbReference type="EMBL" id="MFLU01000006">
    <property type="protein sequence ID" value="OGG76031.1"/>
    <property type="molecule type" value="Genomic_DNA"/>
</dbReference>
<dbReference type="Proteomes" id="UP000178587">
    <property type="component" value="Unassembled WGS sequence"/>
</dbReference>
<dbReference type="AlphaFoldDB" id="A0A1F6EQY3"/>
<organism evidence="1 2">
    <name type="scientific">Candidatus Kaiserbacteria bacterium RIFCSPLOWO2_01_FULL_50_24</name>
    <dbReference type="NCBI Taxonomy" id="1798507"/>
    <lineage>
        <taxon>Bacteria</taxon>
        <taxon>Candidatus Kaiseribacteriota</taxon>
    </lineage>
</organism>
<evidence type="ECO:0000313" key="1">
    <source>
        <dbReference type="EMBL" id="OGG76031.1"/>
    </source>
</evidence>
<protein>
    <recommendedName>
        <fullName evidence="3">General secretion pathway GspH domain-containing protein</fullName>
    </recommendedName>
</protein>
<accession>A0A1F6EQY3</accession>
<comment type="caution">
    <text evidence="1">The sequence shown here is derived from an EMBL/GenBank/DDBJ whole genome shotgun (WGS) entry which is preliminary data.</text>
</comment>
<evidence type="ECO:0008006" key="3">
    <source>
        <dbReference type="Google" id="ProtNLM"/>
    </source>
</evidence>
<name>A0A1F6EQY3_9BACT</name>
<evidence type="ECO:0000313" key="2">
    <source>
        <dbReference type="Proteomes" id="UP000178587"/>
    </source>
</evidence>
<dbReference type="STRING" id="1798507.A3A34_00055"/>